<sequence>MVSLSGYAQLNDEKIIIKYDPLFWKDQLKLSDDQYVKIREINYAYYQKLMDVAQQKATANHTAMKLKVDEFLEERSNQIWNTFHSRQRKKWMKMVAEQG</sequence>
<gene>
    <name evidence="1" type="ORF">DQQ10_11910</name>
</gene>
<comment type="caution">
    <text evidence="1">The sequence shown here is derived from an EMBL/GenBank/DDBJ whole genome shotgun (WGS) entry which is preliminary data.</text>
</comment>
<evidence type="ECO:0000313" key="2">
    <source>
        <dbReference type="Proteomes" id="UP000251889"/>
    </source>
</evidence>
<organism evidence="1 2">
    <name type="scientific">Pseudochryseolinea flava</name>
    <dbReference type="NCBI Taxonomy" id="2059302"/>
    <lineage>
        <taxon>Bacteria</taxon>
        <taxon>Pseudomonadati</taxon>
        <taxon>Bacteroidota</taxon>
        <taxon>Cytophagia</taxon>
        <taxon>Cytophagales</taxon>
        <taxon>Fulvivirgaceae</taxon>
        <taxon>Pseudochryseolinea</taxon>
    </lineage>
</organism>
<reference evidence="1 2" key="1">
    <citation type="submission" date="2018-06" db="EMBL/GenBank/DDBJ databases">
        <title>Chryseolinea flavus sp. nov., a member of the phylum Bacteroidetes isolated from soil.</title>
        <authorList>
            <person name="Li Y."/>
            <person name="Wang J."/>
        </authorList>
    </citation>
    <scope>NUCLEOTIDE SEQUENCE [LARGE SCALE GENOMIC DNA]</scope>
    <source>
        <strain evidence="1 2">SDU1-6</strain>
    </source>
</reference>
<proteinExistence type="predicted"/>
<accession>A0A364Y423</accession>
<dbReference type="AlphaFoldDB" id="A0A364Y423"/>
<protein>
    <submittedName>
        <fullName evidence="1">Uncharacterized protein</fullName>
    </submittedName>
</protein>
<evidence type="ECO:0000313" key="1">
    <source>
        <dbReference type="EMBL" id="RAW00938.1"/>
    </source>
</evidence>
<name>A0A364Y423_9BACT</name>
<dbReference type="EMBL" id="QMFY01000005">
    <property type="protein sequence ID" value="RAW00938.1"/>
    <property type="molecule type" value="Genomic_DNA"/>
</dbReference>
<dbReference type="Proteomes" id="UP000251889">
    <property type="component" value="Unassembled WGS sequence"/>
</dbReference>
<keyword evidence="2" id="KW-1185">Reference proteome</keyword>